<evidence type="ECO:0000256" key="1">
    <source>
        <dbReference type="SAM" id="MobiDB-lite"/>
    </source>
</evidence>
<feature type="compositionally biased region" description="Basic and acidic residues" evidence="1">
    <location>
        <begin position="46"/>
        <end position="63"/>
    </location>
</feature>
<feature type="region of interest" description="Disordered" evidence="1">
    <location>
        <begin position="1"/>
        <end position="66"/>
    </location>
</feature>
<comment type="caution">
    <text evidence="2">The sequence shown here is derived from an EMBL/GenBank/DDBJ whole genome shotgun (WGS) entry which is preliminary data.</text>
</comment>
<evidence type="ECO:0000313" key="3">
    <source>
        <dbReference type="Proteomes" id="UP000265520"/>
    </source>
</evidence>
<proteinExistence type="predicted"/>
<reference evidence="2 3" key="1">
    <citation type="journal article" date="2018" name="Front. Plant Sci.">
        <title>Red Clover (Trifolium pratense) and Zigzag Clover (T. medium) - A Picture of Genomic Similarities and Differences.</title>
        <authorList>
            <person name="Dluhosova J."/>
            <person name="Istvanek J."/>
            <person name="Nedelnik J."/>
            <person name="Repkova J."/>
        </authorList>
    </citation>
    <scope>NUCLEOTIDE SEQUENCE [LARGE SCALE GENOMIC DNA]</scope>
    <source>
        <strain evidence="3">cv. 10/8</strain>
        <tissue evidence="2">Leaf</tissue>
    </source>
</reference>
<keyword evidence="3" id="KW-1185">Reference proteome</keyword>
<organism evidence="2 3">
    <name type="scientific">Trifolium medium</name>
    <dbReference type="NCBI Taxonomy" id="97028"/>
    <lineage>
        <taxon>Eukaryota</taxon>
        <taxon>Viridiplantae</taxon>
        <taxon>Streptophyta</taxon>
        <taxon>Embryophyta</taxon>
        <taxon>Tracheophyta</taxon>
        <taxon>Spermatophyta</taxon>
        <taxon>Magnoliopsida</taxon>
        <taxon>eudicotyledons</taxon>
        <taxon>Gunneridae</taxon>
        <taxon>Pentapetalae</taxon>
        <taxon>rosids</taxon>
        <taxon>fabids</taxon>
        <taxon>Fabales</taxon>
        <taxon>Fabaceae</taxon>
        <taxon>Papilionoideae</taxon>
        <taxon>50 kb inversion clade</taxon>
        <taxon>NPAAA clade</taxon>
        <taxon>Hologalegina</taxon>
        <taxon>IRL clade</taxon>
        <taxon>Trifolieae</taxon>
        <taxon>Trifolium</taxon>
    </lineage>
</organism>
<sequence length="89" mass="9798">PPEHGTVLSPVDDNDQTLPEYDPRDGRETSPSSEEGDEVQILTERQSGKRPQDTQEIPVDRARPIAPTSNLDLAAILASLNKTNDLLHQ</sequence>
<dbReference type="EMBL" id="LXQA010305540">
    <property type="protein sequence ID" value="MCI42515.1"/>
    <property type="molecule type" value="Genomic_DNA"/>
</dbReference>
<accession>A0A392S3P6</accession>
<feature type="non-terminal residue" evidence="2">
    <location>
        <position position="1"/>
    </location>
</feature>
<protein>
    <submittedName>
        <fullName evidence="2">Uncharacterized protein</fullName>
    </submittedName>
</protein>
<dbReference type="AlphaFoldDB" id="A0A392S3P6"/>
<evidence type="ECO:0000313" key="2">
    <source>
        <dbReference type="EMBL" id="MCI42515.1"/>
    </source>
</evidence>
<name>A0A392S3P6_9FABA</name>
<dbReference type="Proteomes" id="UP000265520">
    <property type="component" value="Unassembled WGS sequence"/>
</dbReference>